<dbReference type="PANTHER" id="PTHR42788">
    <property type="entry name" value="TAURINE IMPORT ATP-BINDING PROTEIN-RELATED"/>
    <property type="match status" value="1"/>
</dbReference>
<evidence type="ECO:0000259" key="5">
    <source>
        <dbReference type="PROSITE" id="PS50893"/>
    </source>
</evidence>
<organism evidence="6 7">
    <name type="scientific">Rhodoplanes elegans</name>
    <dbReference type="NCBI Taxonomy" id="29408"/>
    <lineage>
        <taxon>Bacteria</taxon>
        <taxon>Pseudomonadati</taxon>
        <taxon>Pseudomonadota</taxon>
        <taxon>Alphaproteobacteria</taxon>
        <taxon>Hyphomicrobiales</taxon>
        <taxon>Nitrobacteraceae</taxon>
        <taxon>Rhodoplanes</taxon>
    </lineage>
</organism>
<dbReference type="SMART" id="SM00382">
    <property type="entry name" value="AAA"/>
    <property type="match status" value="1"/>
</dbReference>
<dbReference type="InterPro" id="IPR003593">
    <property type="entry name" value="AAA+_ATPase"/>
</dbReference>
<dbReference type="PROSITE" id="PS50893">
    <property type="entry name" value="ABC_TRANSPORTER_2"/>
    <property type="match status" value="1"/>
</dbReference>
<evidence type="ECO:0000313" key="7">
    <source>
        <dbReference type="Proteomes" id="UP000248863"/>
    </source>
</evidence>
<reference evidence="6 7" key="1">
    <citation type="submission" date="2017-07" db="EMBL/GenBank/DDBJ databases">
        <title>Draft Genome Sequences of Select Purple Nonsulfur Bacteria.</title>
        <authorList>
            <person name="Lasarre B."/>
            <person name="Mckinlay J.B."/>
        </authorList>
    </citation>
    <scope>NUCLEOTIDE SEQUENCE [LARGE SCALE GENOMIC DNA]</scope>
    <source>
        <strain evidence="6 7">DSM 11907</strain>
    </source>
</reference>
<dbReference type="Proteomes" id="UP000248863">
    <property type="component" value="Unassembled WGS sequence"/>
</dbReference>
<dbReference type="InterPro" id="IPR017871">
    <property type="entry name" value="ABC_transporter-like_CS"/>
</dbReference>
<dbReference type="InterPro" id="IPR027417">
    <property type="entry name" value="P-loop_NTPase"/>
</dbReference>
<dbReference type="OrthoDB" id="9802264at2"/>
<accession>A0A327KA13</accession>
<evidence type="ECO:0000256" key="1">
    <source>
        <dbReference type="ARBA" id="ARBA00005417"/>
    </source>
</evidence>
<dbReference type="CDD" id="cd03293">
    <property type="entry name" value="ABC_NrtD_SsuB_transporters"/>
    <property type="match status" value="1"/>
</dbReference>
<keyword evidence="3" id="KW-0547">Nucleotide-binding</keyword>
<keyword evidence="7" id="KW-1185">Reference proteome</keyword>
<dbReference type="EMBL" id="NPEU01000282">
    <property type="protein sequence ID" value="RAI34991.1"/>
    <property type="molecule type" value="Genomic_DNA"/>
</dbReference>
<comment type="caution">
    <text evidence="6">The sequence shown here is derived from an EMBL/GenBank/DDBJ whole genome shotgun (WGS) entry which is preliminary data.</text>
</comment>
<dbReference type="PANTHER" id="PTHR42788:SF19">
    <property type="entry name" value="ALIPHATIC SULFONATES IMPORT ATP-BINDING PROTEIN SSUB 2"/>
    <property type="match status" value="1"/>
</dbReference>
<dbReference type="InterPro" id="IPR050166">
    <property type="entry name" value="ABC_transporter_ATP-bind"/>
</dbReference>
<evidence type="ECO:0000256" key="4">
    <source>
        <dbReference type="ARBA" id="ARBA00022840"/>
    </source>
</evidence>
<sequence>MTLAPDGTLATTTPGLVVEAVSHAFGPEPVLAKISFALPAGKVGCLIGPSGCGKSTLLAMIGGLVQPDQGRIVHGFARPAFAFQDPCLLPWRDARKNIAFGLKALPMRASERLARADALLRVVGLSEDDGDKFPHALSGGMRQRVALARALAIEPDLLLLDEPFSALDVGLRRQMQALVQRLIDARGLTTVLVTHDLAEAVRMADRVFVLSPRPAHVAAMHDIAVPHAARDDGFVHAEVGRLLADPATAAALSVEPESPR</sequence>
<gene>
    <name evidence="6" type="ORF">CH338_20005</name>
</gene>
<feature type="domain" description="ABC transporter" evidence="5">
    <location>
        <begin position="16"/>
        <end position="237"/>
    </location>
</feature>
<dbReference type="SUPFAM" id="SSF52540">
    <property type="entry name" value="P-loop containing nucleoside triphosphate hydrolases"/>
    <property type="match status" value="1"/>
</dbReference>
<dbReference type="PROSITE" id="PS00211">
    <property type="entry name" value="ABC_TRANSPORTER_1"/>
    <property type="match status" value="1"/>
</dbReference>
<dbReference type="GO" id="GO:0016887">
    <property type="term" value="F:ATP hydrolysis activity"/>
    <property type="evidence" value="ECO:0007669"/>
    <property type="project" value="InterPro"/>
</dbReference>
<dbReference type="Pfam" id="PF00005">
    <property type="entry name" value="ABC_tran"/>
    <property type="match status" value="1"/>
</dbReference>
<keyword evidence="2" id="KW-0813">Transport</keyword>
<dbReference type="GO" id="GO:0005524">
    <property type="term" value="F:ATP binding"/>
    <property type="evidence" value="ECO:0007669"/>
    <property type="project" value="UniProtKB-KW"/>
</dbReference>
<comment type="similarity">
    <text evidence="1">Belongs to the ABC transporter superfamily.</text>
</comment>
<name>A0A327KA13_9BRAD</name>
<dbReference type="InterPro" id="IPR003439">
    <property type="entry name" value="ABC_transporter-like_ATP-bd"/>
</dbReference>
<evidence type="ECO:0000256" key="3">
    <source>
        <dbReference type="ARBA" id="ARBA00022741"/>
    </source>
</evidence>
<evidence type="ECO:0000313" key="6">
    <source>
        <dbReference type="EMBL" id="RAI34991.1"/>
    </source>
</evidence>
<keyword evidence="4 6" id="KW-0067">ATP-binding</keyword>
<protein>
    <submittedName>
        <fullName evidence="6">Nitrate/sulfonate/bicarbonate ABC transporter ATP-binding protein</fullName>
    </submittedName>
</protein>
<dbReference type="Gene3D" id="3.40.50.300">
    <property type="entry name" value="P-loop containing nucleotide triphosphate hydrolases"/>
    <property type="match status" value="1"/>
</dbReference>
<evidence type="ECO:0000256" key="2">
    <source>
        <dbReference type="ARBA" id="ARBA00022448"/>
    </source>
</evidence>
<dbReference type="RefSeq" id="WP_111358878.1">
    <property type="nucleotide sequence ID" value="NZ_NHSK01000211.1"/>
</dbReference>
<dbReference type="AlphaFoldDB" id="A0A327KA13"/>
<proteinExistence type="inferred from homology"/>